<dbReference type="Proteomes" id="UP000721415">
    <property type="component" value="Unassembled WGS sequence"/>
</dbReference>
<evidence type="ECO:0008006" key="5">
    <source>
        <dbReference type="Google" id="ProtNLM"/>
    </source>
</evidence>
<keyword evidence="2" id="KW-1133">Transmembrane helix</keyword>
<accession>A0ABS0LRD9</accession>
<dbReference type="EMBL" id="JACBXQ010000004">
    <property type="protein sequence ID" value="MBG9986648.1"/>
    <property type="molecule type" value="Genomic_DNA"/>
</dbReference>
<name>A0ABS0LRD9_9LACT</name>
<keyword evidence="2" id="KW-0472">Membrane</keyword>
<proteinExistence type="predicted"/>
<feature type="compositionally biased region" description="Basic and acidic residues" evidence="1">
    <location>
        <begin position="239"/>
        <end position="251"/>
    </location>
</feature>
<keyword evidence="4" id="KW-1185">Reference proteome</keyword>
<gene>
    <name evidence="3" type="ORF">HZY91_07040</name>
</gene>
<evidence type="ECO:0000256" key="1">
    <source>
        <dbReference type="SAM" id="MobiDB-lite"/>
    </source>
</evidence>
<feature type="region of interest" description="Disordered" evidence="1">
    <location>
        <begin position="226"/>
        <end position="251"/>
    </location>
</feature>
<protein>
    <recommendedName>
        <fullName evidence="5">TPM domain-containing protein</fullName>
    </recommendedName>
</protein>
<comment type="caution">
    <text evidence="3">The sequence shown here is derived from an EMBL/GenBank/DDBJ whole genome shotgun (WGS) entry which is preliminary data.</text>
</comment>
<evidence type="ECO:0000256" key="2">
    <source>
        <dbReference type="SAM" id="Phobius"/>
    </source>
</evidence>
<reference evidence="3 4" key="1">
    <citation type="submission" date="2020-07" db="EMBL/GenBank/DDBJ databases">
        <title>Facklamia lactis sp. nov., isolated from raw milk.</title>
        <authorList>
            <person name="Doll E.V."/>
            <person name="Huptas C."/>
            <person name="Staib L."/>
            <person name="Wenning M."/>
            <person name="Scherer S."/>
        </authorList>
    </citation>
    <scope>NUCLEOTIDE SEQUENCE [LARGE SCALE GENOMIC DNA]</scope>
    <source>
        <strain evidence="3 4">DSM 111018</strain>
    </source>
</reference>
<evidence type="ECO:0000313" key="4">
    <source>
        <dbReference type="Proteomes" id="UP000721415"/>
    </source>
</evidence>
<feature type="transmembrane region" description="Helical" evidence="2">
    <location>
        <begin position="186"/>
        <end position="206"/>
    </location>
</feature>
<sequence length="251" mass="28941">MVLMMFALFSILPTFLNGGGMEGSNTKVTPSTIEREALPKGSVNETDYYTDEAHWVENSSVLEKGLEYFYQKTGVQPHLYIADEIAGDPYADIDQVAEFAESQYDELFTDEAHLLLVFFEGVPNEYITYYVTGSQAKQVIDDEAANILLDYLDRYYYDGSLNTSHYFSKSFTEAADRIMQVTKSPWIPVLMVFGLATILLLLFNWWKKHKEQEELEAKRTEEMLNRPLETFGQESEADELAKKYQDPEDRY</sequence>
<organism evidence="3 4">
    <name type="scientific">Facklamia lactis</name>
    <dbReference type="NCBI Taxonomy" id="2749967"/>
    <lineage>
        <taxon>Bacteria</taxon>
        <taxon>Bacillati</taxon>
        <taxon>Bacillota</taxon>
        <taxon>Bacilli</taxon>
        <taxon>Lactobacillales</taxon>
        <taxon>Aerococcaceae</taxon>
        <taxon>Facklamia</taxon>
    </lineage>
</organism>
<evidence type="ECO:0000313" key="3">
    <source>
        <dbReference type="EMBL" id="MBG9986648.1"/>
    </source>
</evidence>
<keyword evidence="2" id="KW-0812">Transmembrane</keyword>